<proteinExistence type="predicted"/>
<dbReference type="PANTHER" id="PTHR12304:SF4">
    <property type="entry name" value="URIDINE NUCLEOSIDASE"/>
    <property type="match status" value="1"/>
</dbReference>
<dbReference type="GO" id="GO:0008477">
    <property type="term" value="F:purine nucleosidase activity"/>
    <property type="evidence" value="ECO:0007669"/>
    <property type="project" value="TreeGrafter"/>
</dbReference>
<keyword evidence="1 4" id="KW-0378">Hydrolase</keyword>
<organism evidence="4 5">
    <name type="scientific">Poritiphilus flavus</name>
    <dbReference type="NCBI Taxonomy" id="2697053"/>
    <lineage>
        <taxon>Bacteria</taxon>
        <taxon>Pseudomonadati</taxon>
        <taxon>Bacteroidota</taxon>
        <taxon>Flavobacteriia</taxon>
        <taxon>Flavobacteriales</taxon>
        <taxon>Flavobacteriaceae</taxon>
        <taxon>Poritiphilus</taxon>
    </lineage>
</organism>
<comment type="caution">
    <text evidence="4">The sequence shown here is derived from an EMBL/GenBank/DDBJ whole genome shotgun (WGS) entry which is preliminary data.</text>
</comment>
<dbReference type="InterPro" id="IPR023186">
    <property type="entry name" value="IUNH"/>
</dbReference>
<dbReference type="Proteomes" id="UP000475249">
    <property type="component" value="Unassembled WGS sequence"/>
</dbReference>
<reference evidence="4 5" key="1">
    <citation type="submission" date="2020-01" db="EMBL/GenBank/DDBJ databases">
        <title>Bacteria diversity of Porities sp.</title>
        <authorList>
            <person name="Wang G."/>
        </authorList>
    </citation>
    <scope>NUCLEOTIDE SEQUENCE [LARGE SCALE GENOMIC DNA]</scope>
    <source>
        <strain evidence="4 5">R33</strain>
    </source>
</reference>
<evidence type="ECO:0000313" key="4">
    <source>
        <dbReference type="EMBL" id="NAS13131.1"/>
    </source>
</evidence>
<dbReference type="AlphaFoldDB" id="A0A6L9EEN8"/>
<gene>
    <name evidence="4" type="ORF">GTQ38_14035</name>
</gene>
<dbReference type="InterPro" id="IPR036452">
    <property type="entry name" value="Ribo_hydro-like"/>
</dbReference>
<accession>A0A6L9EEN8</accession>
<dbReference type="GO" id="GO:0006152">
    <property type="term" value="P:purine nucleoside catabolic process"/>
    <property type="evidence" value="ECO:0007669"/>
    <property type="project" value="TreeGrafter"/>
</dbReference>
<sequence length="304" mass="34802">MFLKPNSLIAAFLFTFVFLPFVVLSQARGKVLLDADTGNEVDDLYALARILLEDDLEIMGLNATHWQTSHWTLPKSMENSHRLNQMLLGELGLQLKANRGGIARMYDWGDRAQHSAAAYEIIRLAKELPEGERLTVIALGALTNVASAIYLDESIASKLTLYWFGTTYDFENGILRRHDFNSLMDPYALDVLLFSEVEMFVMPINVGAKMKFNFEKTREMISSNTIGKFLIDRWYTHLDGGRTERTLWDLALIEAYLHPEWATVTEVETSKDNGSKKLKYYSDIDKEKMSADFFEVINSFEKRP</sequence>
<evidence type="ECO:0000256" key="2">
    <source>
        <dbReference type="ARBA" id="ARBA00023295"/>
    </source>
</evidence>
<keyword evidence="5" id="KW-1185">Reference proteome</keyword>
<dbReference type="EMBL" id="WXYO01000006">
    <property type="protein sequence ID" value="NAS13131.1"/>
    <property type="molecule type" value="Genomic_DNA"/>
</dbReference>
<feature type="domain" description="Inosine/uridine-preferring nucleoside hydrolase" evidence="3">
    <location>
        <begin position="31"/>
        <end position="271"/>
    </location>
</feature>
<dbReference type="SUPFAM" id="SSF53590">
    <property type="entry name" value="Nucleoside hydrolase"/>
    <property type="match status" value="1"/>
</dbReference>
<dbReference type="PANTHER" id="PTHR12304">
    <property type="entry name" value="INOSINE-URIDINE PREFERRING NUCLEOSIDE HYDROLASE"/>
    <property type="match status" value="1"/>
</dbReference>
<dbReference type="Pfam" id="PF01156">
    <property type="entry name" value="IU_nuc_hydro"/>
    <property type="match status" value="1"/>
</dbReference>
<evidence type="ECO:0000259" key="3">
    <source>
        <dbReference type="Pfam" id="PF01156"/>
    </source>
</evidence>
<dbReference type="InterPro" id="IPR001910">
    <property type="entry name" value="Inosine/uridine_hydrolase_dom"/>
</dbReference>
<evidence type="ECO:0000313" key="5">
    <source>
        <dbReference type="Proteomes" id="UP000475249"/>
    </source>
</evidence>
<dbReference type="Gene3D" id="3.90.245.10">
    <property type="entry name" value="Ribonucleoside hydrolase-like"/>
    <property type="match status" value="1"/>
</dbReference>
<dbReference type="GO" id="GO:0005829">
    <property type="term" value="C:cytosol"/>
    <property type="evidence" value="ECO:0007669"/>
    <property type="project" value="TreeGrafter"/>
</dbReference>
<protein>
    <submittedName>
        <fullName evidence="4">Nucleoside hydrolase</fullName>
    </submittedName>
</protein>
<evidence type="ECO:0000256" key="1">
    <source>
        <dbReference type="ARBA" id="ARBA00022801"/>
    </source>
</evidence>
<keyword evidence="2" id="KW-0326">Glycosidase</keyword>
<dbReference type="RefSeq" id="WP_161436172.1">
    <property type="nucleotide sequence ID" value="NZ_WXYO01000006.1"/>
</dbReference>
<name>A0A6L9EEN8_9FLAO</name>